<dbReference type="InterPro" id="IPR013324">
    <property type="entry name" value="RNA_pol_sigma_r3/r4-like"/>
</dbReference>
<dbReference type="AlphaFoldDB" id="A0A6V8KNC4"/>
<protein>
    <submittedName>
        <fullName evidence="8">Uncharacterized protein</fullName>
    </submittedName>
</protein>
<feature type="transmembrane region" description="Helical" evidence="7">
    <location>
        <begin position="412"/>
        <end position="433"/>
    </location>
</feature>
<proteinExistence type="inferred from homology"/>
<keyword evidence="7" id="KW-0472">Membrane</keyword>
<dbReference type="InterPro" id="IPR039425">
    <property type="entry name" value="RNA_pol_sigma-70-like"/>
</dbReference>
<evidence type="ECO:0000256" key="7">
    <source>
        <dbReference type="SAM" id="Phobius"/>
    </source>
</evidence>
<evidence type="ECO:0000256" key="6">
    <source>
        <dbReference type="SAM" id="MobiDB-lite"/>
    </source>
</evidence>
<dbReference type="PANTHER" id="PTHR43133:SF8">
    <property type="entry name" value="RNA POLYMERASE SIGMA FACTOR HI_1459-RELATED"/>
    <property type="match status" value="1"/>
</dbReference>
<keyword evidence="5" id="KW-0804">Transcription</keyword>
<evidence type="ECO:0000256" key="2">
    <source>
        <dbReference type="ARBA" id="ARBA00023015"/>
    </source>
</evidence>
<comment type="similarity">
    <text evidence="1">Belongs to the sigma-70 factor family. ECF subfamily.</text>
</comment>
<dbReference type="GO" id="GO:0006352">
    <property type="term" value="P:DNA-templated transcription initiation"/>
    <property type="evidence" value="ECO:0007669"/>
    <property type="project" value="InterPro"/>
</dbReference>
<reference evidence="8 9" key="1">
    <citation type="submission" date="2020-03" db="EMBL/GenBank/DDBJ databases">
        <title>Whole genome shotgun sequence of Phytohabitans houttuyneae NBRC 108639.</title>
        <authorList>
            <person name="Komaki H."/>
            <person name="Tamura T."/>
        </authorList>
    </citation>
    <scope>NUCLEOTIDE SEQUENCE [LARGE SCALE GENOMIC DNA]</scope>
    <source>
        <strain evidence="8 9">NBRC 108639</strain>
    </source>
</reference>
<dbReference type="InterPro" id="IPR036388">
    <property type="entry name" value="WH-like_DNA-bd_sf"/>
</dbReference>
<keyword evidence="3" id="KW-0731">Sigma factor</keyword>
<gene>
    <name evidence="8" type="ORF">Phou_063650</name>
</gene>
<evidence type="ECO:0000256" key="3">
    <source>
        <dbReference type="ARBA" id="ARBA00023082"/>
    </source>
</evidence>
<feature type="region of interest" description="Disordered" evidence="6">
    <location>
        <begin position="1"/>
        <end position="55"/>
    </location>
</feature>
<name>A0A6V8KNC4_9ACTN</name>
<dbReference type="Proteomes" id="UP000482800">
    <property type="component" value="Unassembled WGS sequence"/>
</dbReference>
<dbReference type="PANTHER" id="PTHR43133">
    <property type="entry name" value="RNA POLYMERASE ECF-TYPE SIGMA FACTO"/>
    <property type="match status" value="1"/>
</dbReference>
<dbReference type="InterPro" id="IPR013325">
    <property type="entry name" value="RNA_pol_sigma_r2"/>
</dbReference>
<dbReference type="GO" id="GO:0003677">
    <property type="term" value="F:DNA binding"/>
    <property type="evidence" value="ECO:0007669"/>
    <property type="project" value="UniProtKB-KW"/>
</dbReference>
<dbReference type="Gene3D" id="1.10.1740.10">
    <property type="match status" value="1"/>
</dbReference>
<feature type="transmembrane region" description="Helical" evidence="7">
    <location>
        <begin position="359"/>
        <end position="376"/>
    </location>
</feature>
<feature type="compositionally biased region" description="Basic and acidic residues" evidence="6">
    <location>
        <begin position="36"/>
        <end position="55"/>
    </location>
</feature>
<organism evidence="8 9">
    <name type="scientific">Phytohabitans houttuyneae</name>
    <dbReference type="NCBI Taxonomy" id="1076126"/>
    <lineage>
        <taxon>Bacteria</taxon>
        <taxon>Bacillati</taxon>
        <taxon>Actinomycetota</taxon>
        <taxon>Actinomycetes</taxon>
        <taxon>Micromonosporales</taxon>
        <taxon>Micromonosporaceae</taxon>
    </lineage>
</organism>
<reference evidence="8 9" key="2">
    <citation type="submission" date="2020-03" db="EMBL/GenBank/DDBJ databases">
        <authorList>
            <person name="Ichikawa N."/>
            <person name="Kimura A."/>
            <person name="Kitahashi Y."/>
            <person name="Uohara A."/>
        </authorList>
    </citation>
    <scope>NUCLEOTIDE SEQUENCE [LARGE SCALE GENOMIC DNA]</scope>
    <source>
        <strain evidence="8 9">NBRC 108639</strain>
    </source>
</reference>
<comment type="caution">
    <text evidence="8">The sequence shown here is derived from an EMBL/GenBank/DDBJ whole genome shotgun (WGS) entry which is preliminary data.</text>
</comment>
<keyword evidence="4" id="KW-0238">DNA-binding</keyword>
<keyword evidence="7" id="KW-1133">Transmembrane helix</keyword>
<dbReference type="Gene3D" id="1.10.10.10">
    <property type="entry name" value="Winged helix-like DNA-binding domain superfamily/Winged helix DNA-binding domain"/>
    <property type="match status" value="1"/>
</dbReference>
<feature type="region of interest" description="Disordered" evidence="6">
    <location>
        <begin position="378"/>
        <end position="406"/>
    </location>
</feature>
<evidence type="ECO:0000313" key="8">
    <source>
        <dbReference type="EMBL" id="GFJ82185.1"/>
    </source>
</evidence>
<keyword evidence="7" id="KW-0812">Transmembrane</keyword>
<evidence type="ECO:0000256" key="1">
    <source>
        <dbReference type="ARBA" id="ARBA00010641"/>
    </source>
</evidence>
<keyword evidence="2" id="KW-0805">Transcription regulation</keyword>
<accession>A0A6V8KNC4</accession>
<feature type="compositionally biased region" description="Basic and acidic residues" evidence="6">
    <location>
        <begin position="382"/>
        <end position="396"/>
    </location>
</feature>
<dbReference type="GO" id="GO:0016987">
    <property type="term" value="F:sigma factor activity"/>
    <property type="evidence" value="ECO:0007669"/>
    <property type="project" value="UniProtKB-KW"/>
</dbReference>
<keyword evidence="9" id="KW-1185">Reference proteome</keyword>
<dbReference type="SUPFAM" id="SSF88946">
    <property type="entry name" value="Sigma2 domain of RNA polymerase sigma factors"/>
    <property type="match status" value="1"/>
</dbReference>
<sequence>MGRAPSPGTAPDSGPPRKPTGRRKIFSLGSAGTYREPTDQRTVADHAPDTGRHGECLPDPVPERFAVPPGKLVTVMLDGAEAEDVPDRLAPLIERLATQDLDAATAQELTNAVHQAVHPLCLSILASVEAAYEAEQETWRRLLEHLRRRDPAAGPIVNGTAYIRKITRNVCHDLGRGISDRRREVPVVDHLGHARALRVETHHDDTTVVPGGADPAAAAFGYRSRRVLEELAGLSHQERMVLCLRQQGRSYGEVAQVLGGGLSAATAQTQGERAMHHLRGRAHVTVWLQEPTTAWTSPPCPRLAELKAEVWQRVSAGAEVTTTLYREIGKHLDPSPNRTGGRDGACRICDPERKRSEVIYWWLIVTLPPLLALPQVPMPEPTARHRHEEPADGGRDRRPRRRRRRGKLRPRIAGLVAAVAVVAVAAVVLAAGLDVPPFGTRGQPRTAAGEVGATGAGPAAAPAALALPQPCALVTPGEVASATGWPANPCTPFAGTTDDAILQRPGVRGYFAPDVGRLEINALFLTAFDLGAQPEAAFADMRGKLQAAYPSGTGGISSGTVPGLGDENVFVRIVYEDGRDHMSTLLLRRANIALELQMIAGGAAGAALEACTALAPAAVGRIG</sequence>
<evidence type="ECO:0000256" key="4">
    <source>
        <dbReference type="ARBA" id="ARBA00023125"/>
    </source>
</evidence>
<feature type="compositionally biased region" description="Basic residues" evidence="6">
    <location>
        <begin position="397"/>
        <end position="406"/>
    </location>
</feature>
<evidence type="ECO:0000313" key="9">
    <source>
        <dbReference type="Proteomes" id="UP000482800"/>
    </source>
</evidence>
<dbReference type="SUPFAM" id="SSF88659">
    <property type="entry name" value="Sigma3 and sigma4 domains of RNA polymerase sigma factors"/>
    <property type="match status" value="1"/>
</dbReference>
<dbReference type="EMBL" id="BLPF01000002">
    <property type="protein sequence ID" value="GFJ82185.1"/>
    <property type="molecule type" value="Genomic_DNA"/>
</dbReference>
<evidence type="ECO:0000256" key="5">
    <source>
        <dbReference type="ARBA" id="ARBA00023163"/>
    </source>
</evidence>